<comment type="subcellular location">
    <subcellularLocation>
        <location evidence="1">Cell outer membrane</location>
    </subcellularLocation>
</comment>
<evidence type="ECO:0000259" key="6">
    <source>
        <dbReference type="Pfam" id="PF07980"/>
    </source>
</evidence>
<dbReference type="InterPro" id="IPR011990">
    <property type="entry name" value="TPR-like_helical_dom_sf"/>
</dbReference>
<evidence type="ECO:0000256" key="5">
    <source>
        <dbReference type="ARBA" id="ARBA00023237"/>
    </source>
</evidence>
<evidence type="ECO:0000256" key="4">
    <source>
        <dbReference type="ARBA" id="ARBA00023136"/>
    </source>
</evidence>
<dbReference type="CDD" id="cd08977">
    <property type="entry name" value="SusD"/>
    <property type="match status" value="1"/>
</dbReference>
<accession>A0ABP7THG4</accession>
<dbReference type="SUPFAM" id="SSF48452">
    <property type="entry name" value="TPR-like"/>
    <property type="match status" value="1"/>
</dbReference>
<dbReference type="Pfam" id="PF07980">
    <property type="entry name" value="SusD_RagB"/>
    <property type="match status" value="1"/>
</dbReference>
<dbReference type="Gene3D" id="1.25.40.390">
    <property type="match status" value="1"/>
</dbReference>
<proteinExistence type="inferred from homology"/>
<organism evidence="8 9">
    <name type="scientific">Hymenobacter glaciei</name>
    <dbReference type="NCBI Taxonomy" id="877209"/>
    <lineage>
        <taxon>Bacteria</taxon>
        <taxon>Pseudomonadati</taxon>
        <taxon>Bacteroidota</taxon>
        <taxon>Cytophagia</taxon>
        <taxon>Cytophagales</taxon>
        <taxon>Hymenobacteraceae</taxon>
        <taxon>Hymenobacter</taxon>
    </lineage>
</organism>
<keyword evidence="5" id="KW-0998">Cell outer membrane</keyword>
<evidence type="ECO:0000256" key="3">
    <source>
        <dbReference type="ARBA" id="ARBA00022729"/>
    </source>
</evidence>
<evidence type="ECO:0000256" key="1">
    <source>
        <dbReference type="ARBA" id="ARBA00004442"/>
    </source>
</evidence>
<comment type="similarity">
    <text evidence="2">Belongs to the SusD family.</text>
</comment>
<sequence>MTISQLFKGASFAALLALGTLGITSCSKDFIDLNDPTRLPSSLGYSDSLSIVTGVTAAYSSLQDMYGNGSNRGLFVYAEIPSDNSFAVTSGEALNEFNDFSFSGQNPRLPSQWLVTYRAIARCNIILSRAGGVKLTEATRNRFFGEVRFIRALAYFNAVRIWGDVPLVTSEITSIADAYQFGRAPKAQVYAQIEEDLAFAEANLPVTQAGPNLGRITKGAAQGLLGKVLLTEKKYADAATALKKVIDGNNYALQATYANIFLTNNEMNTEILAAARYTKGALGVGSYFSTWFMPILPAAIAVTVNNNVSQGQQFNSVDPDLVAAFASSGATDVRAAASFGSSGTGTAILYYTKKYNDVPTSAFDAENDWIILRYADVLLMYAEAVNEGGTITPAALDAVNRVIRRSRNLPVATAAPAVDLAATISQTDLRTRLELERRLELNFEGHRWFDLVRTDRALPVMNALFARVGIKPIDAHNLVFPLPIQEIQTNPILTQNPGYN</sequence>
<keyword evidence="3" id="KW-0732">Signal</keyword>
<dbReference type="InterPro" id="IPR033985">
    <property type="entry name" value="SusD-like_N"/>
</dbReference>
<evidence type="ECO:0000256" key="2">
    <source>
        <dbReference type="ARBA" id="ARBA00006275"/>
    </source>
</evidence>
<reference evidence="9" key="1">
    <citation type="journal article" date="2019" name="Int. J. Syst. Evol. Microbiol.">
        <title>The Global Catalogue of Microorganisms (GCM) 10K type strain sequencing project: providing services to taxonomists for standard genome sequencing and annotation.</title>
        <authorList>
            <consortium name="The Broad Institute Genomics Platform"/>
            <consortium name="The Broad Institute Genome Sequencing Center for Infectious Disease"/>
            <person name="Wu L."/>
            <person name="Ma J."/>
        </authorList>
    </citation>
    <scope>NUCLEOTIDE SEQUENCE [LARGE SCALE GENOMIC DNA]</scope>
    <source>
        <strain evidence="9">JCM 17225</strain>
    </source>
</reference>
<dbReference type="EMBL" id="BAABDK010000006">
    <property type="protein sequence ID" value="GAA4026381.1"/>
    <property type="molecule type" value="Genomic_DNA"/>
</dbReference>
<comment type="caution">
    <text evidence="8">The sequence shown here is derived from an EMBL/GenBank/DDBJ whole genome shotgun (WGS) entry which is preliminary data.</text>
</comment>
<evidence type="ECO:0000313" key="9">
    <source>
        <dbReference type="Proteomes" id="UP001501469"/>
    </source>
</evidence>
<protein>
    <submittedName>
        <fullName evidence="8">RagB/SusD family nutrient uptake outer membrane protein</fullName>
    </submittedName>
</protein>
<name>A0ABP7THG4_9BACT</name>
<feature type="domain" description="SusD-like N-terminal" evidence="7">
    <location>
        <begin position="29"/>
        <end position="230"/>
    </location>
</feature>
<feature type="domain" description="RagB/SusD" evidence="6">
    <location>
        <begin position="336"/>
        <end position="499"/>
    </location>
</feature>
<evidence type="ECO:0000313" key="8">
    <source>
        <dbReference type="EMBL" id="GAA4026381.1"/>
    </source>
</evidence>
<dbReference type="Proteomes" id="UP001501469">
    <property type="component" value="Unassembled WGS sequence"/>
</dbReference>
<keyword evidence="9" id="KW-1185">Reference proteome</keyword>
<dbReference type="Pfam" id="PF14322">
    <property type="entry name" value="SusD-like_3"/>
    <property type="match status" value="1"/>
</dbReference>
<dbReference type="RefSeq" id="WP_345050565.1">
    <property type="nucleotide sequence ID" value="NZ_BAABDK010000006.1"/>
</dbReference>
<keyword evidence="4" id="KW-0472">Membrane</keyword>
<dbReference type="InterPro" id="IPR012944">
    <property type="entry name" value="SusD_RagB_dom"/>
</dbReference>
<gene>
    <name evidence="8" type="ORF">GCM10022409_07950</name>
</gene>
<evidence type="ECO:0000259" key="7">
    <source>
        <dbReference type="Pfam" id="PF14322"/>
    </source>
</evidence>